<evidence type="ECO:0000313" key="4">
    <source>
        <dbReference type="Proteomes" id="UP001341444"/>
    </source>
</evidence>
<name>A0ABU6MCR5_9BACI</name>
<feature type="transmembrane region" description="Helical" evidence="1">
    <location>
        <begin position="44"/>
        <end position="63"/>
    </location>
</feature>
<proteinExistence type="predicted"/>
<dbReference type="EMBL" id="JARMAB010000005">
    <property type="protein sequence ID" value="MED1202224.1"/>
    <property type="molecule type" value="Genomic_DNA"/>
</dbReference>
<dbReference type="InterPro" id="IPR053150">
    <property type="entry name" value="Teicoplanin_resist-assoc"/>
</dbReference>
<keyword evidence="1" id="KW-0812">Transmembrane</keyword>
<sequence>MVKEGIIIVAGLFLYCLALLSVMLLKRKNIKSIKWKREGLKVLLLIYILLVIKVTMFPILINSTRTEELTMLSINLIPLVSIFSEIGQIGTAYDGDSIFVIKLILRNVGGNILLLMPLGFLAPILWSRFRSLKSVLLLGLLVSISIESLQLVEMAAGIGSGRAADIDDVICNTTGACIGYYIFTGVNDLWNRAVRINHNRAV</sequence>
<keyword evidence="4" id="KW-1185">Reference proteome</keyword>
<evidence type="ECO:0000259" key="2">
    <source>
        <dbReference type="Pfam" id="PF04892"/>
    </source>
</evidence>
<dbReference type="RefSeq" id="WP_066266719.1">
    <property type="nucleotide sequence ID" value="NZ_JARMAB010000005.1"/>
</dbReference>
<dbReference type="Proteomes" id="UP001341444">
    <property type="component" value="Unassembled WGS sequence"/>
</dbReference>
<dbReference type="PANTHER" id="PTHR36834">
    <property type="entry name" value="MEMBRANE PROTEIN-RELATED"/>
    <property type="match status" value="1"/>
</dbReference>
<protein>
    <submittedName>
        <fullName evidence="3">VanZ family protein</fullName>
    </submittedName>
</protein>
<reference evidence="3 4" key="1">
    <citation type="submission" date="2023-03" db="EMBL/GenBank/DDBJ databases">
        <title>Bacillus Genome Sequencing.</title>
        <authorList>
            <person name="Dunlap C."/>
        </authorList>
    </citation>
    <scope>NUCLEOTIDE SEQUENCE [LARGE SCALE GENOMIC DNA]</scope>
    <source>
        <strain evidence="3 4">B-23453</strain>
    </source>
</reference>
<accession>A0ABU6MCR5</accession>
<organism evidence="3 4">
    <name type="scientific">Heyndrickxia acidicola</name>
    <dbReference type="NCBI Taxonomy" id="209389"/>
    <lineage>
        <taxon>Bacteria</taxon>
        <taxon>Bacillati</taxon>
        <taxon>Bacillota</taxon>
        <taxon>Bacilli</taxon>
        <taxon>Bacillales</taxon>
        <taxon>Bacillaceae</taxon>
        <taxon>Heyndrickxia</taxon>
    </lineage>
</organism>
<feature type="domain" description="VanZ-like" evidence="2">
    <location>
        <begin position="45"/>
        <end position="184"/>
    </location>
</feature>
<gene>
    <name evidence="3" type="ORF">P4T90_03850</name>
</gene>
<dbReference type="InterPro" id="IPR006976">
    <property type="entry name" value="VanZ-like"/>
</dbReference>
<keyword evidence="1" id="KW-1133">Transmembrane helix</keyword>
<keyword evidence="1" id="KW-0472">Membrane</keyword>
<dbReference type="Pfam" id="PF04892">
    <property type="entry name" value="VanZ"/>
    <property type="match status" value="1"/>
</dbReference>
<feature type="transmembrane region" description="Helical" evidence="1">
    <location>
        <begin position="108"/>
        <end position="126"/>
    </location>
</feature>
<comment type="caution">
    <text evidence="3">The sequence shown here is derived from an EMBL/GenBank/DDBJ whole genome shotgun (WGS) entry which is preliminary data.</text>
</comment>
<evidence type="ECO:0000256" key="1">
    <source>
        <dbReference type="SAM" id="Phobius"/>
    </source>
</evidence>
<dbReference type="PANTHER" id="PTHR36834:SF2">
    <property type="entry name" value="MEMBRANE PROTEIN"/>
    <property type="match status" value="1"/>
</dbReference>
<feature type="transmembrane region" description="Helical" evidence="1">
    <location>
        <begin position="6"/>
        <end position="24"/>
    </location>
</feature>
<evidence type="ECO:0000313" key="3">
    <source>
        <dbReference type="EMBL" id="MED1202224.1"/>
    </source>
</evidence>
<feature type="transmembrane region" description="Helical" evidence="1">
    <location>
        <begin position="132"/>
        <end position="152"/>
    </location>
</feature>